<dbReference type="EMBL" id="FOLM01000001">
    <property type="protein sequence ID" value="SFB87118.1"/>
    <property type="molecule type" value="Genomic_DNA"/>
</dbReference>
<gene>
    <name evidence="2" type="ORF">SAMN05421773_101329</name>
</gene>
<evidence type="ECO:0000256" key="1">
    <source>
        <dbReference type="SAM" id="MobiDB-lite"/>
    </source>
</evidence>
<dbReference type="InterPro" id="IPR036388">
    <property type="entry name" value="WH-like_DNA-bd_sf"/>
</dbReference>
<feature type="compositionally biased region" description="Pro residues" evidence="1">
    <location>
        <begin position="134"/>
        <end position="146"/>
    </location>
</feature>
<evidence type="ECO:0008006" key="4">
    <source>
        <dbReference type="Google" id="ProtNLM"/>
    </source>
</evidence>
<reference evidence="2 3" key="1">
    <citation type="submission" date="2016-10" db="EMBL/GenBank/DDBJ databases">
        <authorList>
            <person name="de Groot N.N."/>
        </authorList>
    </citation>
    <scope>NUCLEOTIDE SEQUENCE [LARGE SCALE GENOMIC DNA]</scope>
    <source>
        <strain evidence="2 3">CGMCC 4.5739</strain>
    </source>
</reference>
<dbReference type="InterPro" id="IPR036390">
    <property type="entry name" value="WH_DNA-bd_sf"/>
</dbReference>
<dbReference type="Proteomes" id="UP000199207">
    <property type="component" value="Unassembled WGS sequence"/>
</dbReference>
<evidence type="ECO:0000313" key="2">
    <source>
        <dbReference type="EMBL" id="SFB87118.1"/>
    </source>
</evidence>
<dbReference type="STRING" id="910347.SAMN05421773_101329"/>
<evidence type="ECO:0000313" key="3">
    <source>
        <dbReference type="Proteomes" id="UP000199207"/>
    </source>
</evidence>
<dbReference type="SUPFAM" id="SSF46785">
    <property type="entry name" value="Winged helix' DNA-binding domain"/>
    <property type="match status" value="1"/>
</dbReference>
<feature type="region of interest" description="Disordered" evidence="1">
    <location>
        <begin position="119"/>
        <end position="156"/>
    </location>
</feature>
<proteinExistence type="predicted"/>
<organism evidence="2 3">
    <name type="scientific">Streptomyces aidingensis</name>
    <dbReference type="NCBI Taxonomy" id="910347"/>
    <lineage>
        <taxon>Bacteria</taxon>
        <taxon>Bacillati</taxon>
        <taxon>Actinomycetota</taxon>
        <taxon>Actinomycetes</taxon>
        <taxon>Kitasatosporales</taxon>
        <taxon>Streptomycetaceae</taxon>
        <taxon>Streptomyces</taxon>
    </lineage>
</organism>
<protein>
    <recommendedName>
        <fullName evidence="4">Helix-turn-helix domain-containing protein</fullName>
    </recommendedName>
</protein>
<dbReference type="OrthoDB" id="9178552at2"/>
<accession>A0A1I1ENQ3</accession>
<keyword evidence="3" id="KW-1185">Reference proteome</keyword>
<name>A0A1I1ENQ3_9ACTN</name>
<dbReference type="Gene3D" id="1.10.10.10">
    <property type="entry name" value="Winged helix-like DNA-binding domain superfamily/Winged helix DNA-binding domain"/>
    <property type="match status" value="1"/>
</dbReference>
<dbReference type="RefSeq" id="WP_093836766.1">
    <property type="nucleotide sequence ID" value="NZ_FOLM01000001.1"/>
</dbReference>
<dbReference type="AlphaFoldDB" id="A0A1I1ENQ3"/>
<sequence length="280" mass="30283">MATAKVSAPASGLRHVRAKHTKNFTILLNQLLQRPGSAVTVGVAGYLLSLPEGTPVSVERLARHFAEGTTRIRRALNELEAEGYLARELVRAADGTVRTCYVVYHRPQAAATDAHVVPAPRTRRPPAKARAPEFPAPSAPPAPAPEPEGEAASERAPAVLVGLRDRDPRLYLSEREVRELAPAVDTWLLRGATPAQITRTLTAGLPQPLTHRPARLLAFRLREFLPPPLPAADPPPVLPAPPPPLRTCTGCHEVMLRSATQTRCRACRGEPWPGGQALRD</sequence>